<organism evidence="2 3">
    <name type="scientific">Wallemia mellicola</name>
    <dbReference type="NCBI Taxonomy" id="1708541"/>
    <lineage>
        <taxon>Eukaryota</taxon>
        <taxon>Fungi</taxon>
        <taxon>Dikarya</taxon>
        <taxon>Basidiomycota</taxon>
        <taxon>Wallemiomycotina</taxon>
        <taxon>Wallemiomycetes</taxon>
        <taxon>Wallemiales</taxon>
        <taxon>Wallemiaceae</taxon>
        <taxon>Wallemia</taxon>
    </lineage>
</organism>
<gene>
    <name evidence="2" type="ORF">E3Q10_03613</name>
</gene>
<proteinExistence type="predicted"/>
<protein>
    <submittedName>
        <fullName evidence="2">Uncharacterized protein</fullName>
    </submittedName>
</protein>
<evidence type="ECO:0000313" key="2">
    <source>
        <dbReference type="EMBL" id="TIC27631.1"/>
    </source>
</evidence>
<feature type="non-terminal residue" evidence="2">
    <location>
        <position position="82"/>
    </location>
</feature>
<feature type="chain" id="PRO_5043198568" evidence="1">
    <location>
        <begin position="19"/>
        <end position="82"/>
    </location>
</feature>
<feature type="signal peptide" evidence="1">
    <location>
        <begin position="1"/>
        <end position="18"/>
    </location>
</feature>
<reference evidence="2 3" key="1">
    <citation type="submission" date="2019-03" db="EMBL/GenBank/DDBJ databases">
        <title>Sequencing 25 genomes of Wallemia mellicola.</title>
        <authorList>
            <person name="Gostincar C."/>
        </authorList>
    </citation>
    <scope>NUCLEOTIDE SEQUENCE [LARGE SCALE GENOMIC DNA]</scope>
    <source>
        <strain evidence="2 3">EXF-8738</strain>
    </source>
</reference>
<dbReference type="EMBL" id="SPRO01000053">
    <property type="protein sequence ID" value="TIC27631.1"/>
    <property type="molecule type" value="Genomic_DNA"/>
</dbReference>
<accession>A0A4T0QT37</accession>
<sequence length="82" mass="8424">MKFSIFAASAAIVASVSAAPVARDGQTVPDLVEKLGLTQDQAGAVPQLLKNLGLAPTKRDGEAVPDLLEKLGLTQDQEAAVP</sequence>
<name>A0A4T0QT37_9BASI</name>
<comment type="caution">
    <text evidence="2">The sequence shown here is derived from an EMBL/GenBank/DDBJ whole genome shotgun (WGS) entry which is preliminary data.</text>
</comment>
<evidence type="ECO:0000313" key="3">
    <source>
        <dbReference type="Proteomes" id="UP000305647"/>
    </source>
</evidence>
<dbReference type="AlphaFoldDB" id="A0A4T0QT37"/>
<dbReference type="Proteomes" id="UP000305647">
    <property type="component" value="Unassembled WGS sequence"/>
</dbReference>
<keyword evidence="1" id="KW-0732">Signal</keyword>
<evidence type="ECO:0000256" key="1">
    <source>
        <dbReference type="SAM" id="SignalP"/>
    </source>
</evidence>